<evidence type="ECO:0000313" key="3">
    <source>
        <dbReference type="EMBL" id="GGH86081.1"/>
    </source>
</evidence>
<evidence type="ECO:0008006" key="5">
    <source>
        <dbReference type="Google" id="ProtNLM"/>
    </source>
</evidence>
<keyword evidence="1" id="KW-0175">Coiled coil</keyword>
<proteinExistence type="predicted"/>
<accession>A0ABQ2A4S9</accession>
<feature type="region of interest" description="Disordered" evidence="2">
    <location>
        <begin position="180"/>
        <end position="216"/>
    </location>
</feature>
<keyword evidence="4" id="KW-1185">Reference proteome</keyword>
<feature type="compositionally biased region" description="Low complexity" evidence="2">
    <location>
        <begin position="180"/>
        <end position="189"/>
    </location>
</feature>
<evidence type="ECO:0000313" key="4">
    <source>
        <dbReference type="Proteomes" id="UP000637774"/>
    </source>
</evidence>
<sequence>MAKKAVALKSQLVHIKALGAGNSALSKAQREFNRLTKRIAQAEKDVTAYRAAATLMRQRVQNEYRPLQARHNAARADLVRQLDHAHDHYKLTKGERHKIVDMIGSACYDLLERGHPELQPIMDKHAPPLTAQEEAEADREISEAMKALFSERFGIDFDPAVDVSTQAKFQAYVAQQMAQQQDRQAQEEAQATERRAKRKKSPKQQAAEDQKQAEEKNITKSVRALYMDLVKALHPDREPDEAEKLRKTELLKQVTTAYQANELLTLLRLQLELQRIDQSHLENLAEDQLRYYNKLLKEQARELDEALYQEQMDWSGFTGKPYFFTSTPAAMEYDYQSQFQLINLKIRSLEAEVLAFGHDPAALKMFLKTYRIPKPGVGPLFG</sequence>
<feature type="compositionally biased region" description="Basic and acidic residues" evidence="2">
    <location>
        <begin position="206"/>
        <end position="216"/>
    </location>
</feature>
<comment type="caution">
    <text evidence="3">The sequence shown here is derived from an EMBL/GenBank/DDBJ whole genome shotgun (WGS) entry which is preliminary data.</text>
</comment>
<reference evidence="4" key="1">
    <citation type="journal article" date="2019" name="Int. J. Syst. Evol. Microbiol.">
        <title>The Global Catalogue of Microorganisms (GCM) 10K type strain sequencing project: providing services to taxonomists for standard genome sequencing and annotation.</title>
        <authorList>
            <consortium name="The Broad Institute Genomics Platform"/>
            <consortium name="The Broad Institute Genome Sequencing Center for Infectious Disease"/>
            <person name="Wu L."/>
            <person name="Ma J."/>
        </authorList>
    </citation>
    <scope>NUCLEOTIDE SEQUENCE [LARGE SCALE GENOMIC DNA]</scope>
    <source>
        <strain evidence="4">CGMCC 1.14966</strain>
    </source>
</reference>
<protein>
    <recommendedName>
        <fullName evidence="5">J domain-containing protein</fullName>
    </recommendedName>
</protein>
<organism evidence="3 4">
    <name type="scientific">Hymenobacter frigidus</name>
    <dbReference type="NCBI Taxonomy" id="1524095"/>
    <lineage>
        <taxon>Bacteria</taxon>
        <taxon>Pseudomonadati</taxon>
        <taxon>Bacteroidota</taxon>
        <taxon>Cytophagia</taxon>
        <taxon>Cytophagales</taxon>
        <taxon>Hymenobacteraceae</taxon>
        <taxon>Hymenobacter</taxon>
    </lineage>
</organism>
<evidence type="ECO:0000256" key="1">
    <source>
        <dbReference type="SAM" id="Coils"/>
    </source>
</evidence>
<feature type="coiled-coil region" evidence="1">
    <location>
        <begin position="25"/>
        <end position="52"/>
    </location>
</feature>
<evidence type="ECO:0000256" key="2">
    <source>
        <dbReference type="SAM" id="MobiDB-lite"/>
    </source>
</evidence>
<gene>
    <name evidence="3" type="ORF">GCM10011495_21820</name>
</gene>
<dbReference type="RefSeq" id="WP_188562103.1">
    <property type="nucleotide sequence ID" value="NZ_BMGY01000018.1"/>
</dbReference>
<dbReference type="Proteomes" id="UP000637774">
    <property type="component" value="Unassembled WGS sequence"/>
</dbReference>
<name>A0ABQ2A4S9_9BACT</name>
<dbReference type="EMBL" id="BMGY01000018">
    <property type="protein sequence ID" value="GGH86081.1"/>
    <property type="molecule type" value="Genomic_DNA"/>
</dbReference>